<keyword evidence="2" id="KW-0808">Transferase</keyword>
<dbReference type="AlphaFoldDB" id="A0A543IGE1"/>
<evidence type="ECO:0000259" key="1">
    <source>
        <dbReference type="Pfam" id="PF01636"/>
    </source>
</evidence>
<gene>
    <name evidence="2" type="ORF">FHX41_3344</name>
</gene>
<feature type="domain" description="Aminoglycoside phosphotransferase" evidence="1">
    <location>
        <begin position="40"/>
        <end position="258"/>
    </location>
</feature>
<dbReference type="InterPro" id="IPR041726">
    <property type="entry name" value="ACAD10_11_N"/>
</dbReference>
<dbReference type="GO" id="GO:0016301">
    <property type="term" value="F:kinase activity"/>
    <property type="evidence" value="ECO:0007669"/>
    <property type="project" value="UniProtKB-KW"/>
</dbReference>
<proteinExistence type="predicted"/>
<dbReference type="PANTHER" id="PTHR47829">
    <property type="entry name" value="HYDROLASE, PUTATIVE (AFU_ORTHOLOGUE AFUA_1G12880)-RELATED"/>
    <property type="match status" value="1"/>
</dbReference>
<protein>
    <submittedName>
        <fullName evidence="2">Aminoglycoside phosphotransferase (APT) family kinase protein</fullName>
    </submittedName>
</protein>
<keyword evidence="2" id="KW-0418">Kinase</keyword>
<dbReference type="EMBL" id="VFPO01000001">
    <property type="protein sequence ID" value="TQM69646.1"/>
    <property type="molecule type" value="Genomic_DNA"/>
</dbReference>
<name>A0A543IGE1_9ACTN</name>
<dbReference type="InterPro" id="IPR052898">
    <property type="entry name" value="ACAD10-like"/>
</dbReference>
<dbReference type="Proteomes" id="UP000316706">
    <property type="component" value="Unassembled WGS sequence"/>
</dbReference>
<sequence>MSAPAGQSTTELTERELAGIAAVMREAGVGLAGPLQADLITGGRSNLTYRLTDGESRWVMRTPPRVGRTPSAHDVAREYRVTAALGQTDVPVPPAVVLCEDESLIGGAFAVAEFVPGTTVQTRDQLQALDDAALQAAVTDLVATLAALHRVDHVAVGLERFGRPDGYAARQLKRWTGQWELVGAEELRPLADELSSRLAASVPEQRATGIVHGDYRIDNTILDLESGPRVAAVVDWELSTIGDPVADVAMMCAYRHPIFDLIVGEPSAWASDRLPQPDDLAAAYEAAGGVRLADWNFHLALAYFKIGVIAAGIDYRFRAGAASGKGFDTTGQTVETYLDLGLKTLNSVS</sequence>
<evidence type="ECO:0000313" key="2">
    <source>
        <dbReference type="EMBL" id="TQM69646.1"/>
    </source>
</evidence>
<dbReference type="Gene3D" id="3.30.200.20">
    <property type="entry name" value="Phosphorylase Kinase, domain 1"/>
    <property type="match status" value="1"/>
</dbReference>
<dbReference type="PANTHER" id="PTHR47829:SF1">
    <property type="entry name" value="HAD FAMILY PHOSPHATASE"/>
    <property type="match status" value="1"/>
</dbReference>
<accession>A0A543IGE1</accession>
<reference evidence="2 3" key="1">
    <citation type="submission" date="2019-06" db="EMBL/GenBank/DDBJ databases">
        <title>Sequencing the genomes of 1000 actinobacteria strains.</title>
        <authorList>
            <person name="Klenk H.-P."/>
        </authorList>
    </citation>
    <scope>NUCLEOTIDE SEQUENCE [LARGE SCALE GENOMIC DNA]</scope>
    <source>
        <strain evidence="2 3">DSM 45043</strain>
    </source>
</reference>
<comment type="caution">
    <text evidence="2">The sequence shown here is derived from an EMBL/GenBank/DDBJ whole genome shotgun (WGS) entry which is preliminary data.</text>
</comment>
<dbReference type="Pfam" id="PF01636">
    <property type="entry name" value="APH"/>
    <property type="match status" value="1"/>
</dbReference>
<dbReference type="InterPro" id="IPR011009">
    <property type="entry name" value="Kinase-like_dom_sf"/>
</dbReference>
<organism evidence="2 3">
    <name type="scientific">Actinomadura hallensis</name>
    <dbReference type="NCBI Taxonomy" id="337895"/>
    <lineage>
        <taxon>Bacteria</taxon>
        <taxon>Bacillati</taxon>
        <taxon>Actinomycetota</taxon>
        <taxon>Actinomycetes</taxon>
        <taxon>Streptosporangiales</taxon>
        <taxon>Thermomonosporaceae</taxon>
        <taxon>Actinomadura</taxon>
    </lineage>
</organism>
<keyword evidence="3" id="KW-1185">Reference proteome</keyword>
<dbReference type="InterPro" id="IPR002575">
    <property type="entry name" value="Aminoglycoside_PTrfase"/>
</dbReference>
<dbReference type="RefSeq" id="WP_221635340.1">
    <property type="nucleotide sequence ID" value="NZ_VFPO01000001.1"/>
</dbReference>
<evidence type="ECO:0000313" key="3">
    <source>
        <dbReference type="Proteomes" id="UP000316706"/>
    </source>
</evidence>
<dbReference type="SUPFAM" id="SSF56112">
    <property type="entry name" value="Protein kinase-like (PK-like)"/>
    <property type="match status" value="1"/>
</dbReference>
<dbReference type="CDD" id="cd05154">
    <property type="entry name" value="ACAD10_11_N-like"/>
    <property type="match status" value="1"/>
</dbReference>
<dbReference type="Gene3D" id="3.90.1200.10">
    <property type="match status" value="1"/>
</dbReference>